<dbReference type="EMBL" id="FNAC01000013">
    <property type="protein sequence ID" value="SDD04659.1"/>
    <property type="molecule type" value="Genomic_DNA"/>
</dbReference>
<dbReference type="Gene3D" id="3.40.50.1110">
    <property type="entry name" value="SGNH hydrolase"/>
    <property type="match status" value="2"/>
</dbReference>
<organism evidence="3 4">
    <name type="scientific">Algoriphagus faecimaris</name>
    <dbReference type="NCBI Taxonomy" id="686796"/>
    <lineage>
        <taxon>Bacteria</taxon>
        <taxon>Pseudomonadati</taxon>
        <taxon>Bacteroidota</taxon>
        <taxon>Cytophagia</taxon>
        <taxon>Cytophagales</taxon>
        <taxon>Cyclobacteriaceae</taxon>
        <taxon>Algoriphagus</taxon>
    </lineage>
</organism>
<dbReference type="RefSeq" id="WP_087940995.1">
    <property type="nucleotide sequence ID" value="NZ_FNAC01000013.1"/>
</dbReference>
<dbReference type="PANTHER" id="PTHR22901">
    <property type="entry name" value="SIALATE O-ACETYLESTERASE"/>
    <property type="match status" value="1"/>
</dbReference>
<accession>A0A1G6RJ26</accession>
<dbReference type="InterPro" id="IPR039329">
    <property type="entry name" value="SIAE"/>
</dbReference>
<keyword evidence="4" id="KW-1185">Reference proteome</keyword>
<dbReference type="InterPro" id="IPR005181">
    <property type="entry name" value="SASA"/>
</dbReference>
<evidence type="ECO:0000313" key="4">
    <source>
        <dbReference type="Proteomes" id="UP000199060"/>
    </source>
</evidence>
<dbReference type="PANTHER" id="PTHR22901:SF0">
    <property type="entry name" value="SIALATE O-ACETYLESTERASE"/>
    <property type="match status" value="1"/>
</dbReference>
<dbReference type="GO" id="GO:0001681">
    <property type="term" value="F:sialate O-acetylesterase activity"/>
    <property type="evidence" value="ECO:0007669"/>
    <property type="project" value="InterPro"/>
</dbReference>
<dbReference type="SUPFAM" id="SSF49785">
    <property type="entry name" value="Galactose-binding domain-like"/>
    <property type="match status" value="1"/>
</dbReference>
<name>A0A1G6RJ26_9BACT</name>
<gene>
    <name evidence="3" type="ORF">SAMN04488104_101314</name>
</gene>
<feature type="domain" description="Sialate O-acetylesterase" evidence="2">
    <location>
        <begin position="398"/>
        <end position="508"/>
    </location>
</feature>
<keyword evidence="1" id="KW-0378">Hydrolase</keyword>
<dbReference type="PROSITE" id="PS51257">
    <property type="entry name" value="PROKAR_LIPOPROTEIN"/>
    <property type="match status" value="1"/>
</dbReference>
<dbReference type="Pfam" id="PF03629">
    <property type="entry name" value="SASA"/>
    <property type="match status" value="1"/>
</dbReference>
<dbReference type="Proteomes" id="UP000199060">
    <property type="component" value="Unassembled WGS sequence"/>
</dbReference>
<evidence type="ECO:0000259" key="2">
    <source>
        <dbReference type="Pfam" id="PF03629"/>
    </source>
</evidence>
<evidence type="ECO:0000256" key="1">
    <source>
        <dbReference type="ARBA" id="ARBA00022801"/>
    </source>
</evidence>
<dbReference type="SUPFAM" id="SSF52266">
    <property type="entry name" value="SGNH hydrolase"/>
    <property type="match status" value="1"/>
</dbReference>
<dbReference type="InterPro" id="IPR008979">
    <property type="entry name" value="Galactose-bd-like_sf"/>
</dbReference>
<evidence type="ECO:0000313" key="3">
    <source>
        <dbReference type="EMBL" id="SDD04659.1"/>
    </source>
</evidence>
<dbReference type="GO" id="GO:0005975">
    <property type="term" value="P:carbohydrate metabolic process"/>
    <property type="evidence" value="ECO:0007669"/>
    <property type="project" value="TreeGrafter"/>
</dbReference>
<protein>
    <submittedName>
        <fullName evidence="3">Sialate O-acetylesterase</fullName>
    </submittedName>
</protein>
<dbReference type="InterPro" id="IPR036514">
    <property type="entry name" value="SGNH_hydro_sf"/>
</dbReference>
<dbReference type="AlphaFoldDB" id="A0A1G6RJ26"/>
<sequence>MKNALFLLILTLIVSCQSNKFESDVELPRLLSDGVVLQRDQAVKVWGRGVPGKNVRVGVAGTVASSQVDADSTWKVTIPATPAGGPFLLTVNQETVKDVYFGDVWVAGGQSNMEWPMKSGVLGAEVEIDSADFPQIRFFKVDKSYSVLPKQDVSGGKWTLADSTHLGGFSAIAWYFAKQNHLEKNVPIGIIESNWGGTPAEGWTPASLLAGMENMSFTEEAKDIIEKPEKWERENLANKKRSEMRDLLVNRPDSATASEVSSVSYNDSQWRKIQLPQNNPLAHIAWLRKNFTLNQKTGLSLFLPDVNDMAYFYINGVQIHHKDWGQSMPELSIPEEVLFQGKNTLTVRLVKTWNNQPVLGSAGKMYLAQNGNKINLEGTWSYSNDLIEPQLPKVENLNWKPGMMYNAMIHPLTHFGIRGVIWYQGESNAGRHGEYKGLFTTLIQSWRQAWSFGDFPFLFVQLANFMERQELQPTSDWAALREAQREALVLPKTGMAVAIDIGEAEDIHPRNKQDVADRLWRIAKKISFGDSVISQGPLLESVEKLGAELRLVYTSVGGGLSLSSGDEVLGYALQNQNGAWKSFPGKITGVNEIRIAMESGFDPVELRYAWADNPAVNLYNSENLPAVPLRFQIR</sequence>
<dbReference type="STRING" id="686796.SAMN04488104_101314"/>
<dbReference type="OrthoDB" id="9816001at2"/>
<reference evidence="4" key="1">
    <citation type="submission" date="2016-10" db="EMBL/GenBank/DDBJ databases">
        <authorList>
            <person name="Varghese N."/>
            <person name="Submissions S."/>
        </authorList>
    </citation>
    <scope>NUCLEOTIDE SEQUENCE [LARGE SCALE GENOMIC DNA]</scope>
    <source>
        <strain evidence="4">DSM 23095</strain>
    </source>
</reference>
<proteinExistence type="predicted"/>